<comment type="caution">
    <text evidence="2">The sequence shown here is derived from an EMBL/GenBank/DDBJ whole genome shotgun (WGS) entry which is preliminary data.</text>
</comment>
<dbReference type="AlphaFoldDB" id="A0AAV5JUJ3"/>
<dbReference type="SUPFAM" id="SSF48371">
    <property type="entry name" value="ARM repeat"/>
    <property type="match status" value="1"/>
</dbReference>
<dbReference type="PANTHER" id="PTHR31355:SF32">
    <property type="entry name" value="TORTIFOLIA1-LIKE PROTEIN 4"/>
    <property type="match status" value="1"/>
</dbReference>
<evidence type="ECO:0000259" key="1">
    <source>
        <dbReference type="Pfam" id="PF24714"/>
    </source>
</evidence>
<name>A0AAV5JUJ3_9ROSI</name>
<gene>
    <name evidence="2" type="ORF">SLEP1_g25300</name>
</gene>
<reference evidence="2 3" key="1">
    <citation type="journal article" date="2021" name="Commun. Biol.">
        <title>The genome of Shorea leprosula (Dipterocarpaceae) highlights the ecological relevance of drought in aseasonal tropical rainforests.</title>
        <authorList>
            <person name="Ng K.K.S."/>
            <person name="Kobayashi M.J."/>
            <person name="Fawcett J.A."/>
            <person name="Hatakeyama M."/>
            <person name="Paape T."/>
            <person name="Ng C.H."/>
            <person name="Ang C.C."/>
            <person name="Tnah L.H."/>
            <person name="Lee C.T."/>
            <person name="Nishiyama T."/>
            <person name="Sese J."/>
            <person name="O'Brien M.J."/>
            <person name="Copetti D."/>
            <person name="Mohd Noor M.I."/>
            <person name="Ong R.C."/>
            <person name="Putra M."/>
            <person name="Sireger I.Z."/>
            <person name="Indrioko S."/>
            <person name="Kosugi Y."/>
            <person name="Izuno A."/>
            <person name="Isagi Y."/>
            <person name="Lee S.L."/>
            <person name="Shimizu K.K."/>
        </authorList>
    </citation>
    <scope>NUCLEOTIDE SEQUENCE [LARGE SCALE GENOMIC DNA]</scope>
    <source>
        <strain evidence="2">214</strain>
    </source>
</reference>
<accession>A0AAV5JUJ3</accession>
<dbReference type="PANTHER" id="PTHR31355">
    <property type="entry name" value="MICROTUBULE-ASSOCIATED PROTEIN TORTIFOLIA1"/>
    <property type="match status" value="1"/>
</dbReference>
<keyword evidence="3" id="KW-1185">Reference proteome</keyword>
<dbReference type="FunFam" id="1.25.10.10:FF:000464">
    <property type="entry name" value="TORTIFOLIA1-like protein 3 isoform A"/>
    <property type="match status" value="1"/>
</dbReference>
<dbReference type="GO" id="GO:0005874">
    <property type="term" value="C:microtubule"/>
    <property type="evidence" value="ECO:0007669"/>
    <property type="project" value="InterPro"/>
</dbReference>
<evidence type="ECO:0000313" key="2">
    <source>
        <dbReference type="EMBL" id="GKV14415.1"/>
    </source>
</evidence>
<dbReference type="GO" id="GO:0008017">
    <property type="term" value="F:microtubule binding"/>
    <property type="evidence" value="ECO:0007669"/>
    <property type="project" value="InterPro"/>
</dbReference>
<dbReference type="InterPro" id="IPR011989">
    <property type="entry name" value="ARM-like"/>
</dbReference>
<feature type="domain" description="TORTIFOLIA1/SINE1-2 N-terminal" evidence="1">
    <location>
        <begin position="19"/>
        <end position="290"/>
    </location>
</feature>
<proteinExistence type="predicted"/>
<dbReference type="Gene3D" id="1.25.10.10">
    <property type="entry name" value="Leucine-rich Repeat Variant"/>
    <property type="match status" value="1"/>
</dbReference>
<dbReference type="Pfam" id="PF24714">
    <property type="entry name" value="TOR1L1_N"/>
    <property type="match status" value="1"/>
</dbReference>
<sequence length="671" mass="72901">MALKNRTPPSPSPPQSPPDLKHRVIICLNKLADRDTLALAVAELESIALNLTQDTFSPFLNCIHNTDDSSKSPVRRQCVCLLTLLSHSHGNSLSPHVSKMISIVARRLRDSDSAVRSACVEATSAMSSQITRPPFSVISKPLIELLVGDQDVNSQIGAALCLAAAIEAAPAPDVEQLRKVLPRLGKLVRSEGFKPKAAVIGVIGSVVGVGSAGSRGVLDWLVPGMVEFLSSEDWTARKAAAEALGKVAVAEKELAPEYKATCLKVLENRRFDKVKVVRETMNHTLELWKEVPGLCEDVPVSPLSKSSSKDNGSIGCFPSVAQNSNGVGFRTPRKVIPMSRSPPSNSSSVAVTNVQSKSLLNSKDGTSSSSIFSRLDHRKSSDCKIEIAKLQSPSSKGQGEYIRRIDHGVKESGQNGDNKNPRPEIKHVLFSKSQDEKVHKFGGFRSGSRVVPYQDDDISFVGICNASEEVCDNSHDDIENLSLIHEQLAQIEDQQSSLLNLLQKFIGSSQSGISSLETRVHGLEMAIDEISYDLAVSSGRFPNTDSARNTCCKLPGTEFLSPKFWRKREARFSTSRFSSSGCMHILNDINNTPNKDSGEETHKQVFQRFQHQARDEFAVSPKVNVCSDQGKNSGFCLNRMSKSICQDAKRVQVFNASSSDGASPLTCTAST</sequence>
<dbReference type="InterPro" id="IPR016024">
    <property type="entry name" value="ARM-type_fold"/>
</dbReference>
<dbReference type="Proteomes" id="UP001054252">
    <property type="component" value="Unassembled WGS sequence"/>
</dbReference>
<evidence type="ECO:0000313" key="3">
    <source>
        <dbReference type="Proteomes" id="UP001054252"/>
    </source>
</evidence>
<dbReference type="InterPro" id="IPR057600">
    <property type="entry name" value="TORTIFOLIA1/SINE1-2_N"/>
</dbReference>
<dbReference type="EMBL" id="BPVZ01000041">
    <property type="protein sequence ID" value="GKV14415.1"/>
    <property type="molecule type" value="Genomic_DNA"/>
</dbReference>
<protein>
    <recommendedName>
        <fullName evidence="1">TORTIFOLIA1/SINE1-2 N-terminal domain-containing protein</fullName>
    </recommendedName>
</protein>
<dbReference type="InterPro" id="IPR033337">
    <property type="entry name" value="TORTIFOLIA1/SINE1-2"/>
</dbReference>
<organism evidence="2 3">
    <name type="scientific">Rubroshorea leprosula</name>
    <dbReference type="NCBI Taxonomy" id="152421"/>
    <lineage>
        <taxon>Eukaryota</taxon>
        <taxon>Viridiplantae</taxon>
        <taxon>Streptophyta</taxon>
        <taxon>Embryophyta</taxon>
        <taxon>Tracheophyta</taxon>
        <taxon>Spermatophyta</taxon>
        <taxon>Magnoliopsida</taxon>
        <taxon>eudicotyledons</taxon>
        <taxon>Gunneridae</taxon>
        <taxon>Pentapetalae</taxon>
        <taxon>rosids</taxon>
        <taxon>malvids</taxon>
        <taxon>Malvales</taxon>
        <taxon>Dipterocarpaceae</taxon>
        <taxon>Rubroshorea</taxon>
    </lineage>
</organism>